<dbReference type="EMBL" id="CAADFQ010000178">
    <property type="protein sequence ID" value="VFK36003.1"/>
    <property type="molecule type" value="Genomic_DNA"/>
</dbReference>
<dbReference type="FunFam" id="3.30.300.30:FF:000010">
    <property type="entry name" value="Enterobactin synthetase component F"/>
    <property type="match status" value="1"/>
</dbReference>
<dbReference type="InterPro" id="IPR020806">
    <property type="entry name" value="PKS_PP-bd"/>
</dbReference>
<dbReference type="Pfam" id="PF00668">
    <property type="entry name" value="Condensation"/>
    <property type="match status" value="1"/>
</dbReference>
<proteinExistence type="predicted"/>
<dbReference type="Pfam" id="PF13193">
    <property type="entry name" value="AMP-binding_C"/>
    <property type="match status" value="1"/>
</dbReference>
<comment type="cofactor">
    <cofactor evidence="1">
        <name>pantetheine 4'-phosphate</name>
        <dbReference type="ChEBI" id="CHEBI:47942"/>
    </cofactor>
</comment>
<dbReference type="Gene3D" id="1.10.1200.10">
    <property type="entry name" value="ACP-like"/>
    <property type="match status" value="1"/>
</dbReference>
<evidence type="ECO:0000313" key="6">
    <source>
        <dbReference type="EMBL" id="VFK36003.1"/>
    </source>
</evidence>
<dbReference type="FunFam" id="1.10.1200.10:FF:000016">
    <property type="entry name" value="Non-ribosomal peptide synthase"/>
    <property type="match status" value="1"/>
</dbReference>
<dbReference type="PANTHER" id="PTHR45527">
    <property type="entry name" value="NONRIBOSOMAL PEPTIDE SYNTHETASE"/>
    <property type="match status" value="1"/>
</dbReference>
<accession>A0A451BH64</accession>
<dbReference type="InterPro" id="IPR045851">
    <property type="entry name" value="AMP-bd_C_sf"/>
</dbReference>
<evidence type="ECO:0000256" key="3">
    <source>
        <dbReference type="ARBA" id="ARBA00022553"/>
    </source>
</evidence>
<dbReference type="AlphaFoldDB" id="A0A451BH64"/>
<dbReference type="InterPro" id="IPR025110">
    <property type="entry name" value="AMP-bd_C"/>
</dbReference>
<dbReference type="GO" id="GO:0005829">
    <property type="term" value="C:cytosol"/>
    <property type="evidence" value="ECO:0007669"/>
    <property type="project" value="TreeGrafter"/>
</dbReference>
<gene>
    <name evidence="5" type="ORF">BECKMB1821G_GA0114241_11682</name>
    <name evidence="7" type="ORF">BECKMB1821H_GA0114242_11771</name>
    <name evidence="6" type="ORF">BECKMB1821I_GA0114274_11781</name>
</gene>
<dbReference type="SUPFAM" id="SSF56801">
    <property type="entry name" value="Acetyl-CoA synthetase-like"/>
    <property type="match status" value="1"/>
</dbReference>
<protein>
    <submittedName>
        <fullName evidence="7">AMP-binding enzyme C-terminal domain-containing protein</fullName>
    </submittedName>
</protein>
<dbReference type="InterPro" id="IPR001242">
    <property type="entry name" value="Condensation_dom"/>
</dbReference>
<dbReference type="GO" id="GO:0072330">
    <property type="term" value="P:monocarboxylic acid biosynthetic process"/>
    <property type="evidence" value="ECO:0007669"/>
    <property type="project" value="UniProtKB-ARBA"/>
</dbReference>
<dbReference type="PANTHER" id="PTHR45527:SF1">
    <property type="entry name" value="FATTY ACID SYNTHASE"/>
    <property type="match status" value="1"/>
</dbReference>
<dbReference type="InterPro" id="IPR036736">
    <property type="entry name" value="ACP-like_sf"/>
</dbReference>
<dbReference type="GO" id="GO:0043041">
    <property type="term" value="P:amino acid activation for nonribosomal peptide biosynthetic process"/>
    <property type="evidence" value="ECO:0007669"/>
    <property type="project" value="TreeGrafter"/>
</dbReference>
<dbReference type="EMBL" id="CAADGH010000177">
    <property type="protein sequence ID" value="VFK77596.1"/>
    <property type="molecule type" value="Genomic_DNA"/>
</dbReference>
<dbReference type="PROSITE" id="PS50075">
    <property type="entry name" value="CARRIER"/>
    <property type="match status" value="1"/>
</dbReference>
<dbReference type="SUPFAM" id="SSF52777">
    <property type="entry name" value="CoA-dependent acyltransferases"/>
    <property type="match status" value="2"/>
</dbReference>
<sequence length="458" mass="51095">MDTQVKLRGFRIELGEVESALLMHPDVREAVVDARGKGMDKKLVAWVIASVGAKDFSPLRDNLRTHLRALLPDWMAPSVFMFVESLPLTPNGKIDRRSLPDPDTSDLSALAFVAPATPTEELLAGLWAVVLKREGISRHDDFFDLGGHSLLATQLISRIRDSFQVDLPVRAVFEQPKLLALAAAIKSASAGLSFALPPIEPQSADSPKAPSFAQQRLWFLDRYEEGKNATYSMPVALRLSGPLDIEALRASLGWMVERHQSLRTCFPETDGVARVGILPASAFEFPIHDLRRLPSAERWLQQRVDEHATEPFDLACGPLFRAEFLQLGKHHDQDINVLLINMHHIISDGWSLGVLVREWEIAYTAFVRGESPTLTPLPFQYSDYAAWQRQWLQGDVLAAQLAYWKDNLAGIPELLALPTDYPRPAQQSYQGAYRFQTLPADITTALKAFSREQGVTSS</sequence>
<name>A0A451BH64_9GAMM</name>
<dbReference type="InterPro" id="IPR009081">
    <property type="entry name" value="PP-bd_ACP"/>
</dbReference>
<dbReference type="Pfam" id="PF00550">
    <property type="entry name" value="PP-binding"/>
    <property type="match status" value="1"/>
</dbReference>
<evidence type="ECO:0000256" key="1">
    <source>
        <dbReference type="ARBA" id="ARBA00001957"/>
    </source>
</evidence>
<dbReference type="Gene3D" id="3.30.300.30">
    <property type="match status" value="1"/>
</dbReference>
<dbReference type="SMART" id="SM00823">
    <property type="entry name" value="PKS_PP"/>
    <property type="match status" value="1"/>
</dbReference>
<evidence type="ECO:0000313" key="7">
    <source>
        <dbReference type="EMBL" id="VFK77596.1"/>
    </source>
</evidence>
<dbReference type="InterPro" id="IPR006162">
    <property type="entry name" value="Ppantetheine_attach_site"/>
</dbReference>
<dbReference type="SUPFAM" id="SSF47336">
    <property type="entry name" value="ACP-like"/>
    <property type="match status" value="1"/>
</dbReference>
<evidence type="ECO:0000256" key="2">
    <source>
        <dbReference type="ARBA" id="ARBA00022450"/>
    </source>
</evidence>
<dbReference type="PROSITE" id="PS00012">
    <property type="entry name" value="PHOSPHOPANTETHEINE"/>
    <property type="match status" value="1"/>
</dbReference>
<organism evidence="7">
    <name type="scientific">Candidatus Kentrum sp. MB</name>
    <dbReference type="NCBI Taxonomy" id="2138164"/>
    <lineage>
        <taxon>Bacteria</taxon>
        <taxon>Pseudomonadati</taxon>
        <taxon>Pseudomonadota</taxon>
        <taxon>Gammaproteobacteria</taxon>
        <taxon>Candidatus Kentrum</taxon>
    </lineage>
</organism>
<reference evidence="7" key="1">
    <citation type="submission" date="2019-02" db="EMBL/GenBank/DDBJ databases">
        <authorList>
            <person name="Gruber-Vodicka R. H."/>
            <person name="Seah K. B. B."/>
        </authorList>
    </citation>
    <scope>NUCLEOTIDE SEQUENCE</scope>
    <source>
        <strain evidence="5">BECK_BZ197</strain>
        <strain evidence="7">BECK_BZ198</strain>
        <strain evidence="6">BECK_BZ199</strain>
    </source>
</reference>
<evidence type="ECO:0000313" key="5">
    <source>
        <dbReference type="EMBL" id="VFK33584.1"/>
    </source>
</evidence>
<dbReference type="GO" id="GO:0031177">
    <property type="term" value="F:phosphopantetheine binding"/>
    <property type="evidence" value="ECO:0007669"/>
    <property type="project" value="InterPro"/>
</dbReference>
<dbReference type="Gene3D" id="3.30.559.10">
    <property type="entry name" value="Chloramphenicol acetyltransferase-like domain"/>
    <property type="match status" value="1"/>
</dbReference>
<feature type="domain" description="Carrier" evidence="4">
    <location>
        <begin position="114"/>
        <end position="189"/>
    </location>
</feature>
<dbReference type="InterPro" id="IPR023213">
    <property type="entry name" value="CAT-like_dom_sf"/>
</dbReference>
<keyword evidence="2" id="KW-0596">Phosphopantetheine</keyword>
<dbReference type="GO" id="GO:0003824">
    <property type="term" value="F:catalytic activity"/>
    <property type="evidence" value="ECO:0007669"/>
    <property type="project" value="InterPro"/>
</dbReference>
<dbReference type="GO" id="GO:0044550">
    <property type="term" value="P:secondary metabolite biosynthetic process"/>
    <property type="evidence" value="ECO:0007669"/>
    <property type="project" value="TreeGrafter"/>
</dbReference>
<dbReference type="Gene3D" id="3.30.559.30">
    <property type="entry name" value="Nonribosomal peptide synthetase, condensation domain"/>
    <property type="match status" value="1"/>
</dbReference>
<evidence type="ECO:0000259" key="4">
    <source>
        <dbReference type="PROSITE" id="PS50075"/>
    </source>
</evidence>
<dbReference type="CDD" id="cd19531">
    <property type="entry name" value="LCL_NRPS-like"/>
    <property type="match status" value="1"/>
</dbReference>
<keyword evidence="3" id="KW-0597">Phosphoprotein</keyword>
<dbReference type="EMBL" id="CAADFO010000168">
    <property type="protein sequence ID" value="VFK33584.1"/>
    <property type="molecule type" value="Genomic_DNA"/>
</dbReference>